<keyword evidence="2 4" id="KW-1133">Transmembrane helix</keyword>
<evidence type="ECO:0000259" key="5">
    <source>
        <dbReference type="PROSITE" id="PS50929"/>
    </source>
</evidence>
<protein>
    <submittedName>
        <fullName evidence="7">ABC transmembrane type-1 domain-containing protein</fullName>
    </submittedName>
</protein>
<dbReference type="InterPro" id="IPR011527">
    <property type="entry name" value="ABC1_TM_dom"/>
</dbReference>
<proteinExistence type="predicted"/>
<dbReference type="STRING" id="6313.A0A0K0D846"/>
<feature type="domain" description="ABC transmembrane type-1" evidence="5">
    <location>
        <begin position="1"/>
        <end position="49"/>
    </location>
</feature>
<accession>A0A0K0D846</accession>
<keyword evidence="1 4" id="KW-0812">Transmembrane</keyword>
<evidence type="ECO:0000256" key="3">
    <source>
        <dbReference type="ARBA" id="ARBA00023136"/>
    </source>
</evidence>
<dbReference type="GO" id="GO:0005524">
    <property type="term" value="F:ATP binding"/>
    <property type="evidence" value="ECO:0007669"/>
    <property type="project" value="InterPro"/>
</dbReference>
<dbReference type="AlphaFoldDB" id="A0A0K0D846"/>
<evidence type="ECO:0000256" key="2">
    <source>
        <dbReference type="ARBA" id="ARBA00022989"/>
    </source>
</evidence>
<keyword evidence="3 4" id="KW-0472">Membrane</keyword>
<reference evidence="7" key="2">
    <citation type="submission" date="2017-02" db="UniProtKB">
        <authorList>
            <consortium name="WormBaseParasite"/>
        </authorList>
    </citation>
    <scope>IDENTIFICATION</scope>
</reference>
<dbReference type="GO" id="GO:0016020">
    <property type="term" value="C:membrane"/>
    <property type="evidence" value="ECO:0007669"/>
    <property type="project" value="InterPro"/>
</dbReference>
<dbReference type="SUPFAM" id="SSF90123">
    <property type="entry name" value="ABC transporter transmembrane region"/>
    <property type="match status" value="1"/>
</dbReference>
<evidence type="ECO:0000313" key="7">
    <source>
        <dbReference type="WBParaSite" id="ACAC_0000624101-mRNA-1"/>
    </source>
</evidence>
<dbReference type="PROSITE" id="PS50929">
    <property type="entry name" value="ABC_TM1F"/>
    <property type="match status" value="1"/>
</dbReference>
<evidence type="ECO:0000256" key="4">
    <source>
        <dbReference type="SAM" id="Phobius"/>
    </source>
</evidence>
<feature type="transmembrane region" description="Helical" evidence="4">
    <location>
        <begin position="23"/>
        <end position="44"/>
    </location>
</feature>
<dbReference type="Gene3D" id="1.20.1560.10">
    <property type="entry name" value="ABC transporter type 1, transmembrane domain"/>
    <property type="match status" value="1"/>
</dbReference>
<evidence type="ECO:0000256" key="1">
    <source>
        <dbReference type="ARBA" id="ARBA00022692"/>
    </source>
</evidence>
<evidence type="ECO:0000313" key="6">
    <source>
        <dbReference type="Proteomes" id="UP000035642"/>
    </source>
</evidence>
<name>A0A0K0D846_ANGCA</name>
<sequence>MTVGSVLIAYLIVKDNELTVGDYVLFTTYILQLYAPLNFFGTVYRTIQRSFIDMENMFDLMNEEVDVSFELELNMTVTLQTQLFSQIK</sequence>
<dbReference type="InterPro" id="IPR036640">
    <property type="entry name" value="ABC1_TM_sf"/>
</dbReference>
<keyword evidence="6" id="KW-1185">Reference proteome</keyword>
<dbReference type="WBParaSite" id="ACAC_0000624101-mRNA-1">
    <property type="protein sequence ID" value="ACAC_0000624101-mRNA-1"/>
    <property type="gene ID" value="ACAC_0000624101"/>
</dbReference>
<organism evidence="6 7">
    <name type="scientific">Angiostrongylus cantonensis</name>
    <name type="common">Rat lungworm</name>
    <dbReference type="NCBI Taxonomy" id="6313"/>
    <lineage>
        <taxon>Eukaryota</taxon>
        <taxon>Metazoa</taxon>
        <taxon>Ecdysozoa</taxon>
        <taxon>Nematoda</taxon>
        <taxon>Chromadorea</taxon>
        <taxon>Rhabditida</taxon>
        <taxon>Rhabditina</taxon>
        <taxon>Rhabditomorpha</taxon>
        <taxon>Strongyloidea</taxon>
        <taxon>Metastrongylidae</taxon>
        <taxon>Angiostrongylus</taxon>
    </lineage>
</organism>
<reference evidence="6" key="1">
    <citation type="submission" date="2012-09" db="EMBL/GenBank/DDBJ databases">
        <authorList>
            <person name="Martin A.A."/>
        </authorList>
    </citation>
    <scope>NUCLEOTIDE SEQUENCE</scope>
</reference>
<dbReference type="Proteomes" id="UP000035642">
    <property type="component" value="Unassembled WGS sequence"/>
</dbReference>
<dbReference type="GO" id="GO:0140359">
    <property type="term" value="F:ABC-type transporter activity"/>
    <property type="evidence" value="ECO:0007669"/>
    <property type="project" value="InterPro"/>
</dbReference>